<evidence type="ECO:0000256" key="2">
    <source>
        <dbReference type="ARBA" id="ARBA00004234"/>
    </source>
</evidence>
<name>A0A9D4Q1B1_RHISA</name>
<evidence type="ECO:0000313" key="10">
    <source>
        <dbReference type="Proteomes" id="UP000821837"/>
    </source>
</evidence>
<dbReference type="OMA" id="KSAQEMT"/>
<dbReference type="AlphaFoldDB" id="A0A9D4Q1B1"/>
<comment type="caution">
    <text evidence="9">The sequence shown here is derived from an EMBL/GenBank/DDBJ whole genome shotgun (WGS) entry which is preliminary data.</text>
</comment>
<keyword evidence="6 7" id="KW-0472">Membrane</keyword>
<reference evidence="9" key="1">
    <citation type="journal article" date="2020" name="Cell">
        <title>Large-Scale Comparative Analyses of Tick Genomes Elucidate Their Genetic Diversity and Vector Capacities.</title>
        <authorList>
            <consortium name="Tick Genome and Microbiome Consortium (TIGMIC)"/>
            <person name="Jia N."/>
            <person name="Wang J."/>
            <person name="Shi W."/>
            <person name="Du L."/>
            <person name="Sun Y."/>
            <person name="Zhan W."/>
            <person name="Jiang J.F."/>
            <person name="Wang Q."/>
            <person name="Zhang B."/>
            <person name="Ji P."/>
            <person name="Bell-Sakyi L."/>
            <person name="Cui X.M."/>
            <person name="Yuan T.T."/>
            <person name="Jiang B.G."/>
            <person name="Yang W.F."/>
            <person name="Lam T.T."/>
            <person name="Chang Q.C."/>
            <person name="Ding S.J."/>
            <person name="Wang X.J."/>
            <person name="Zhu J.G."/>
            <person name="Ruan X.D."/>
            <person name="Zhao L."/>
            <person name="Wei J.T."/>
            <person name="Ye R.Z."/>
            <person name="Que T.C."/>
            <person name="Du C.H."/>
            <person name="Zhou Y.H."/>
            <person name="Cheng J.X."/>
            <person name="Dai P.F."/>
            <person name="Guo W.B."/>
            <person name="Han X.H."/>
            <person name="Huang E.J."/>
            <person name="Li L.F."/>
            <person name="Wei W."/>
            <person name="Gao Y.C."/>
            <person name="Liu J.Z."/>
            <person name="Shao H.Z."/>
            <person name="Wang X."/>
            <person name="Wang C.C."/>
            <person name="Yang T.C."/>
            <person name="Huo Q.B."/>
            <person name="Li W."/>
            <person name="Chen H.Y."/>
            <person name="Chen S.E."/>
            <person name="Zhou L.G."/>
            <person name="Ni X.B."/>
            <person name="Tian J.H."/>
            <person name="Sheng Y."/>
            <person name="Liu T."/>
            <person name="Pan Y.S."/>
            <person name="Xia L.Y."/>
            <person name="Li J."/>
            <person name="Zhao F."/>
            <person name="Cao W.C."/>
        </authorList>
    </citation>
    <scope>NUCLEOTIDE SEQUENCE</scope>
    <source>
        <strain evidence="9">Rsan-2018</strain>
    </source>
</reference>
<evidence type="ECO:0000256" key="3">
    <source>
        <dbReference type="ARBA" id="ARBA00006483"/>
    </source>
</evidence>
<evidence type="ECO:0000313" key="9">
    <source>
        <dbReference type="EMBL" id="KAH7962690.1"/>
    </source>
</evidence>
<comment type="subcellular location">
    <subcellularLocation>
        <location evidence="2">Cytoplasmic vesicle</location>
        <location evidence="2">Secretory vesicle</location>
        <location evidence="2">Synaptic vesicle</location>
    </subcellularLocation>
    <subcellularLocation>
        <location evidence="1 7">Membrane</location>
        <topology evidence="1 7">Multi-pass membrane protein</topology>
    </subcellularLocation>
</comment>
<dbReference type="PANTHER" id="PTHR19317">
    <property type="entry name" value="PRENYLATED RAB ACCEPTOR 1-RELATED"/>
    <property type="match status" value="1"/>
</dbReference>
<dbReference type="GO" id="GO:0008021">
    <property type="term" value="C:synaptic vesicle"/>
    <property type="evidence" value="ECO:0007669"/>
    <property type="project" value="UniProtKB-SubCell"/>
</dbReference>
<evidence type="ECO:0000256" key="4">
    <source>
        <dbReference type="ARBA" id="ARBA00022692"/>
    </source>
</evidence>
<feature type="region of interest" description="Disordered" evidence="8">
    <location>
        <begin position="1"/>
        <end position="43"/>
    </location>
</feature>
<dbReference type="Proteomes" id="UP000821837">
    <property type="component" value="Chromosome 3"/>
</dbReference>
<dbReference type="PANTHER" id="PTHR19317:SF0">
    <property type="entry name" value="PRENYLATED RAB ACCEPTOR PROTEIN 1"/>
    <property type="match status" value="1"/>
</dbReference>
<protein>
    <recommendedName>
        <fullName evidence="7">PRA1 family protein</fullName>
    </recommendedName>
</protein>
<dbReference type="InterPro" id="IPR004895">
    <property type="entry name" value="Prenylated_rab_accept_PRA1"/>
</dbReference>
<dbReference type="Pfam" id="PF03208">
    <property type="entry name" value="PRA1"/>
    <property type="match status" value="1"/>
</dbReference>
<feature type="transmembrane region" description="Helical" evidence="7">
    <location>
        <begin position="156"/>
        <end position="176"/>
    </location>
</feature>
<dbReference type="GO" id="GO:0016020">
    <property type="term" value="C:membrane"/>
    <property type="evidence" value="ECO:0007669"/>
    <property type="project" value="UniProtKB-SubCell"/>
</dbReference>
<dbReference type="OrthoDB" id="63113at2759"/>
<gene>
    <name evidence="9" type="ORF">HPB52_017447</name>
</gene>
<keyword evidence="10" id="KW-1185">Reference proteome</keyword>
<evidence type="ECO:0000256" key="7">
    <source>
        <dbReference type="RuleBase" id="RU363107"/>
    </source>
</evidence>
<feature type="transmembrane region" description="Helical" evidence="7">
    <location>
        <begin position="96"/>
        <end position="113"/>
    </location>
</feature>
<evidence type="ECO:0000256" key="6">
    <source>
        <dbReference type="ARBA" id="ARBA00023136"/>
    </source>
</evidence>
<comment type="similarity">
    <text evidence="3 7">Belongs to the PRA1 family.</text>
</comment>
<evidence type="ECO:0000256" key="8">
    <source>
        <dbReference type="SAM" id="MobiDB-lite"/>
    </source>
</evidence>
<dbReference type="VEuPathDB" id="VectorBase:RSAN_040125"/>
<evidence type="ECO:0000256" key="1">
    <source>
        <dbReference type="ARBA" id="ARBA00004141"/>
    </source>
</evidence>
<dbReference type="GO" id="GO:0005794">
    <property type="term" value="C:Golgi apparatus"/>
    <property type="evidence" value="ECO:0007669"/>
    <property type="project" value="TreeGrafter"/>
</dbReference>
<reference evidence="9" key="2">
    <citation type="submission" date="2021-09" db="EMBL/GenBank/DDBJ databases">
        <authorList>
            <person name="Jia N."/>
            <person name="Wang J."/>
            <person name="Shi W."/>
            <person name="Du L."/>
            <person name="Sun Y."/>
            <person name="Zhan W."/>
            <person name="Jiang J."/>
            <person name="Wang Q."/>
            <person name="Zhang B."/>
            <person name="Ji P."/>
            <person name="Sakyi L.B."/>
            <person name="Cui X."/>
            <person name="Yuan T."/>
            <person name="Jiang B."/>
            <person name="Yang W."/>
            <person name="Lam T.T.-Y."/>
            <person name="Chang Q."/>
            <person name="Ding S."/>
            <person name="Wang X."/>
            <person name="Zhu J."/>
            <person name="Ruan X."/>
            <person name="Zhao L."/>
            <person name="Wei J."/>
            <person name="Que T."/>
            <person name="Du C."/>
            <person name="Cheng J."/>
            <person name="Dai P."/>
            <person name="Han X."/>
            <person name="Huang E."/>
            <person name="Gao Y."/>
            <person name="Liu J."/>
            <person name="Shao H."/>
            <person name="Ye R."/>
            <person name="Li L."/>
            <person name="Wei W."/>
            <person name="Wang X."/>
            <person name="Wang C."/>
            <person name="Huo Q."/>
            <person name="Li W."/>
            <person name="Guo W."/>
            <person name="Chen H."/>
            <person name="Chen S."/>
            <person name="Zhou L."/>
            <person name="Zhou L."/>
            <person name="Ni X."/>
            <person name="Tian J."/>
            <person name="Zhou Y."/>
            <person name="Sheng Y."/>
            <person name="Liu T."/>
            <person name="Pan Y."/>
            <person name="Xia L."/>
            <person name="Li J."/>
            <person name="Zhao F."/>
            <person name="Cao W."/>
        </authorList>
    </citation>
    <scope>NUCLEOTIDE SEQUENCE</scope>
    <source>
        <strain evidence="9">Rsan-2018</strain>
        <tissue evidence="9">Larvae</tissue>
    </source>
</reference>
<evidence type="ECO:0000256" key="5">
    <source>
        <dbReference type="ARBA" id="ARBA00022989"/>
    </source>
</evidence>
<sequence length="209" mass="22842">MSSERGDVGWSVNTNLKSSGDAPATARAPTPALPHKHLSSSSKEQDLDFQRAVMAWSSEQLNRAQPWKHFADTAKFSMPKSAQEMTNRIRSNADHFRTNYGIIFVVILVIYVMSSVQHLVSVAAVVAVGAALKLHQDDDSAAVWGTRLMIGKNQRLAGVSFVALLLLYTACFWSAIVWSVGLVVAIGIPDATLYAGQVSQKATRDSRRR</sequence>
<dbReference type="EMBL" id="JABSTV010001249">
    <property type="protein sequence ID" value="KAH7962690.1"/>
    <property type="molecule type" value="Genomic_DNA"/>
</dbReference>
<accession>A0A9D4Q1B1</accession>
<organism evidence="9 10">
    <name type="scientific">Rhipicephalus sanguineus</name>
    <name type="common">Brown dog tick</name>
    <name type="synonym">Ixodes sanguineus</name>
    <dbReference type="NCBI Taxonomy" id="34632"/>
    <lineage>
        <taxon>Eukaryota</taxon>
        <taxon>Metazoa</taxon>
        <taxon>Ecdysozoa</taxon>
        <taxon>Arthropoda</taxon>
        <taxon>Chelicerata</taxon>
        <taxon>Arachnida</taxon>
        <taxon>Acari</taxon>
        <taxon>Parasitiformes</taxon>
        <taxon>Ixodida</taxon>
        <taxon>Ixodoidea</taxon>
        <taxon>Ixodidae</taxon>
        <taxon>Rhipicephalinae</taxon>
        <taxon>Rhipicephalus</taxon>
        <taxon>Rhipicephalus</taxon>
    </lineage>
</organism>
<keyword evidence="5 7" id="KW-1133">Transmembrane helix</keyword>
<proteinExistence type="inferred from homology"/>
<keyword evidence="4 7" id="KW-0812">Transmembrane</keyword>